<dbReference type="STRING" id="767452.AVL62_14260"/>
<feature type="transmembrane region" description="Helical" evidence="1">
    <location>
        <begin position="20"/>
        <end position="40"/>
    </location>
</feature>
<evidence type="ECO:0000256" key="1">
    <source>
        <dbReference type="SAM" id="Phobius"/>
    </source>
</evidence>
<evidence type="ECO:0000313" key="2">
    <source>
        <dbReference type="EMBL" id="KUG52485.1"/>
    </source>
</evidence>
<dbReference type="EMBL" id="LQBL01000030">
    <property type="protein sequence ID" value="KUG52485.1"/>
    <property type="molecule type" value="Genomic_DNA"/>
</dbReference>
<reference evidence="2 3" key="1">
    <citation type="submission" date="2015-12" db="EMBL/GenBank/DDBJ databases">
        <title>Serinicoccus chungangenesis strain CD08_5 genome sequencing and assembly.</title>
        <authorList>
            <person name="Chander A.M."/>
            <person name="Kaur G."/>
            <person name="Nair G.R."/>
            <person name="Dhawan D.K."/>
            <person name="Kochhar R.K."/>
            <person name="Mayilraj S."/>
            <person name="Bhadada S.K."/>
        </authorList>
    </citation>
    <scope>NUCLEOTIDE SEQUENCE [LARGE SCALE GENOMIC DNA]</scope>
    <source>
        <strain evidence="2 3">CD08_5</strain>
    </source>
</reference>
<protein>
    <recommendedName>
        <fullName evidence="4">Polysaccharide chain length determinant N-terminal domain-containing protein</fullName>
    </recommendedName>
</protein>
<evidence type="ECO:0000313" key="3">
    <source>
        <dbReference type="Proteomes" id="UP000054837"/>
    </source>
</evidence>
<evidence type="ECO:0008006" key="4">
    <source>
        <dbReference type="Google" id="ProtNLM"/>
    </source>
</evidence>
<name>A0A0W8I3M4_9MICO</name>
<keyword evidence="1" id="KW-0472">Membrane</keyword>
<dbReference type="AlphaFoldDB" id="A0A0W8I3M4"/>
<sequence>MGRHRPERRSHPAPGRWTHLLARLPWITLVLLVVLVVGTAELVQPRTYAASATLTAPTERAADQLSVQLTDPALPSEVERAVELDPELSGSVRLAVRHEAEDREVHLQATAPDPRLAALAADTGAALSVQERADGTELTQGARVPTEPVDDRGLLWLILAAALLAVAVRIEAAHRARPGDHPAPQPSGAS</sequence>
<dbReference type="RefSeq" id="WP_058892021.1">
    <property type="nucleotide sequence ID" value="NZ_LQBL01000030.1"/>
</dbReference>
<keyword evidence="3" id="KW-1185">Reference proteome</keyword>
<organism evidence="2 3">
    <name type="scientific">Serinicoccus chungangensis</name>
    <dbReference type="NCBI Taxonomy" id="767452"/>
    <lineage>
        <taxon>Bacteria</taxon>
        <taxon>Bacillati</taxon>
        <taxon>Actinomycetota</taxon>
        <taxon>Actinomycetes</taxon>
        <taxon>Micrococcales</taxon>
        <taxon>Ornithinimicrobiaceae</taxon>
        <taxon>Serinicoccus</taxon>
    </lineage>
</organism>
<accession>A0A0W8I3M4</accession>
<gene>
    <name evidence="2" type="ORF">AVL62_14260</name>
</gene>
<keyword evidence="1" id="KW-1133">Transmembrane helix</keyword>
<dbReference type="Proteomes" id="UP000054837">
    <property type="component" value="Unassembled WGS sequence"/>
</dbReference>
<feature type="transmembrane region" description="Helical" evidence="1">
    <location>
        <begin position="153"/>
        <end position="170"/>
    </location>
</feature>
<dbReference type="OrthoDB" id="4869364at2"/>
<keyword evidence="1" id="KW-0812">Transmembrane</keyword>
<comment type="caution">
    <text evidence="2">The sequence shown here is derived from an EMBL/GenBank/DDBJ whole genome shotgun (WGS) entry which is preliminary data.</text>
</comment>
<proteinExistence type="predicted"/>